<dbReference type="GO" id="GO:0000398">
    <property type="term" value="P:mRNA splicing, via spliceosome"/>
    <property type="evidence" value="ECO:0007669"/>
    <property type="project" value="InterPro"/>
</dbReference>
<dbReference type="PANTHER" id="PTHR10552:SF6">
    <property type="entry name" value="U2 SMALL NUCLEAR RIBONUCLEOPROTEIN A"/>
    <property type="match status" value="1"/>
</dbReference>
<evidence type="ECO:0008006" key="9">
    <source>
        <dbReference type="Google" id="ProtNLM"/>
    </source>
</evidence>
<evidence type="ECO:0000256" key="5">
    <source>
        <dbReference type="ARBA" id="ARBA00023242"/>
    </source>
</evidence>
<proteinExistence type="inferred from homology"/>
<dbReference type="KEGG" id="cvr:CHLNCDRAFT_11894"/>
<keyword evidence="4" id="KW-0677">Repeat</keyword>
<reference evidence="7 8" key="1">
    <citation type="journal article" date="2010" name="Plant Cell">
        <title>The Chlorella variabilis NC64A genome reveals adaptation to photosymbiosis, coevolution with viruses, and cryptic sex.</title>
        <authorList>
            <person name="Blanc G."/>
            <person name="Duncan G."/>
            <person name="Agarkova I."/>
            <person name="Borodovsky M."/>
            <person name="Gurnon J."/>
            <person name="Kuo A."/>
            <person name="Lindquist E."/>
            <person name="Lucas S."/>
            <person name="Pangilinan J."/>
            <person name="Polle J."/>
            <person name="Salamov A."/>
            <person name="Terry A."/>
            <person name="Yamada T."/>
            <person name="Dunigan D.D."/>
            <person name="Grigoriev I.V."/>
            <person name="Claverie J.M."/>
            <person name="Van Etten J.L."/>
        </authorList>
    </citation>
    <scope>NUCLEOTIDE SEQUENCE [LARGE SCALE GENOMIC DNA]</scope>
    <source>
        <strain evidence="7 8">NC64A</strain>
    </source>
</reference>
<evidence type="ECO:0000313" key="8">
    <source>
        <dbReference type="Proteomes" id="UP000008141"/>
    </source>
</evidence>
<keyword evidence="3" id="KW-0433">Leucine-rich repeat</keyword>
<dbReference type="InterPro" id="IPR044640">
    <property type="entry name" value="RU2A"/>
</dbReference>
<dbReference type="InterPro" id="IPR001611">
    <property type="entry name" value="Leu-rich_rpt"/>
</dbReference>
<evidence type="ECO:0000256" key="4">
    <source>
        <dbReference type="ARBA" id="ARBA00022737"/>
    </source>
</evidence>
<dbReference type="eggNOG" id="KOG1644">
    <property type="taxonomic scope" value="Eukaryota"/>
</dbReference>
<organism evidence="8">
    <name type="scientific">Chlorella variabilis</name>
    <name type="common">Green alga</name>
    <dbReference type="NCBI Taxonomy" id="554065"/>
    <lineage>
        <taxon>Eukaryota</taxon>
        <taxon>Viridiplantae</taxon>
        <taxon>Chlorophyta</taxon>
        <taxon>core chlorophytes</taxon>
        <taxon>Trebouxiophyceae</taxon>
        <taxon>Chlorellales</taxon>
        <taxon>Chlorellaceae</taxon>
        <taxon>Chlorella clade</taxon>
        <taxon>Chlorella</taxon>
    </lineage>
</organism>
<gene>
    <name evidence="7" type="ORF">CHLNCDRAFT_11894</name>
</gene>
<comment type="similarity">
    <text evidence="6">Belongs to the U2 small nuclear ribonucleoprotein A family.</text>
</comment>
<dbReference type="FunFam" id="3.80.10.10:FF:000026">
    <property type="entry name" value="U2 small nuclear ribonucleoprotein A"/>
    <property type="match status" value="1"/>
</dbReference>
<dbReference type="SUPFAM" id="SSF52058">
    <property type="entry name" value="L domain-like"/>
    <property type="match status" value="1"/>
</dbReference>
<feature type="non-terminal residue" evidence="7">
    <location>
        <position position="239"/>
    </location>
</feature>
<name>E1ZGF7_CHLVA</name>
<dbReference type="Pfam" id="PF14580">
    <property type="entry name" value="LRR_9"/>
    <property type="match status" value="1"/>
</dbReference>
<dbReference type="RefSeq" id="XP_005847027.1">
    <property type="nucleotide sequence ID" value="XM_005846965.1"/>
</dbReference>
<evidence type="ECO:0000256" key="6">
    <source>
        <dbReference type="ARBA" id="ARBA00024196"/>
    </source>
</evidence>
<dbReference type="AlphaFoldDB" id="E1ZGF7"/>
<dbReference type="FunCoup" id="E1ZGF7">
    <property type="interactions" value="2149"/>
</dbReference>
<dbReference type="OMA" id="PNYREYM"/>
<dbReference type="GO" id="GO:0005634">
    <property type="term" value="C:nucleus"/>
    <property type="evidence" value="ECO:0007669"/>
    <property type="project" value="UniProtKB-SubCell"/>
</dbReference>
<sequence length="239" mass="27074">RLTPELILRSPQFMSCVNQYEIDLRANRVAAIENLGATENQFDTIDLSDNSIVRLEGFPKLPRLQCLYLNNNRINRIARNLEEAIPRLEWLVLTNNRLTNLVDLDSLSTLPRLKYLSLLDNPVTKQPNYRLYVVSRCKKLKMLDFRKVKQKEREEAARLYGEAAEQAPQTFEPEEELKQAAVAAARPAAEEPSVRKGPTPEQITAIKAAIAAASTLEEVRRLEDALRTGHLPSEISIGD</sequence>
<dbReference type="Proteomes" id="UP000008141">
    <property type="component" value="Unassembled WGS sequence"/>
</dbReference>
<evidence type="ECO:0000256" key="1">
    <source>
        <dbReference type="ARBA" id="ARBA00004123"/>
    </source>
</evidence>
<dbReference type="Gene3D" id="3.80.10.10">
    <property type="entry name" value="Ribonuclease Inhibitor"/>
    <property type="match status" value="1"/>
</dbReference>
<dbReference type="OrthoDB" id="433501at2759"/>
<dbReference type="InParanoid" id="E1ZGF7"/>
<keyword evidence="5" id="KW-0539">Nucleus</keyword>
<dbReference type="InterPro" id="IPR032675">
    <property type="entry name" value="LRR_dom_sf"/>
</dbReference>
<comment type="subcellular location">
    <subcellularLocation>
        <location evidence="2">Cytoplasm</location>
        <location evidence="2">Cytoskeleton</location>
        <location evidence="2">Cilium axoneme</location>
    </subcellularLocation>
    <subcellularLocation>
        <location evidence="1">Nucleus</location>
    </subcellularLocation>
</comment>
<dbReference type="PROSITE" id="PS51450">
    <property type="entry name" value="LRR"/>
    <property type="match status" value="1"/>
</dbReference>
<accession>E1ZGF7</accession>
<evidence type="ECO:0000256" key="3">
    <source>
        <dbReference type="ARBA" id="ARBA00022614"/>
    </source>
</evidence>
<evidence type="ECO:0000256" key="2">
    <source>
        <dbReference type="ARBA" id="ARBA00004430"/>
    </source>
</evidence>
<evidence type="ECO:0000313" key="7">
    <source>
        <dbReference type="EMBL" id="EFN54925.1"/>
    </source>
</evidence>
<dbReference type="STRING" id="554065.E1ZGF7"/>
<dbReference type="GO" id="GO:0005930">
    <property type="term" value="C:axoneme"/>
    <property type="evidence" value="ECO:0007669"/>
    <property type="project" value="UniProtKB-SubCell"/>
</dbReference>
<dbReference type="GeneID" id="17354233"/>
<dbReference type="EMBL" id="GL433846">
    <property type="protein sequence ID" value="EFN54925.1"/>
    <property type="molecule type" value="Genomic_DNA"/>
</dbReference>
<feature type="non-terminal residue" evidence="7">
    <location>
        <position position="1"/>
    </location>
</feature>
<dbReference type="PANTHER" id="PTHR10552">
    <property type="entry name" value="U2 SMALL NUCLEAR RIBONUCLEOPROTEIN A"/>
    <property type="match status" value="1"/>
</dbReference>
<keyword evidence="8" id="KW-1185">Reference proteome</keyword>
<dbReference type="GO" id="GO:0030620">
    <property type="term" value="F:U2 snRNA binding"/>
    <property type="evidence" value="ECO:0007669"/>
    <property type="project" value="InterPro"/>
</dbReference>
<protein>
    <recommendedName>
        <fullName evidence="9">U2A'/phosphoprotein 32 family A C-terminal domain-containing protein</fullName>
    </recommendedName>
</protein>